<dbReference type="Proteomes" id="UP000575083">
    <property type="component" value="Unassembled WGS sequence"/>
</dbReference>
<sequence length="283" mass="32015">MSLLALWNPVQKYHFITGLPRAGSTLLSALLLQNPRFHAGMTSPVGGLVTANLRLMSAGGELSLLIDPPMRKQILRGLFDAYYGSIGKEVVFDTNRLWCAKMPLVEDMFPGARMIACVRDIPWIMDSIENQLHKNPFENTKLFASEAERLTIYSRMAALARHDRLIGFPWAALKEAYYGPHAGQLLLVDYDLLVRAPLKVLQLVYAFIGEPWFDGHDVDNVEYDAPQFDEAMGMAGMHQVHRKVAPRERQTLLPPDIFEKYQDMAFWRTDTRSAASVIKPTTH</sequence>
<keyword evidence="2" id="KW-1185">Reference proteome</keyword>
<dbReference type="AlphaFoldDB" id="A0A7X0PLL5"/>
<dbReference type="Pfam" id="PF13469">
    <property type="entry name" value="Sulfotransfer_3"/>
    <property type="match status" value="1"/>
</dbReference>
<protein>
    <submittedName>
        <fullName evidence="1">Sulfotransferase</fullName>
    </submittedName>
</protein>
<evidence type="ECO:0000313" key="1">
    <source>
        <dbReference type="EMBL" id="MBB6564183.1"/>
    </source>
</evidence>
<dbReference type="InterPro" id="IPR027417">
    <property type="entry name" value="P-loop_NTPase"/>
</dbReference>
<evidence type="ECO:0000313" key="2">
    <source>
        <dbReference type="Proteomes" id="UP000575083"/>
    </source>
</evidence>
<organism evidence="1 2">
    <name type="scientific">Acidovorax soli</name>
    <dbReference type="NCBI Taxonomy" id="592050"/>
    <lineage>
        <taxon>Bacteria</taxon>
        <taxon>Pseudomonadati</taxon>
        <taxon>Pseudomonadota</taxon>
        <taxon>Betaproteobacteria</taxon>
        <taxon>Burkholderiales</taxon>
        <taxon>Comamonadaceae</taxon>
        <taxon>Acidovorax</taxon>
    </lineage>
</organism>
<dbReference type="Gene3D" id="3.40.50.300">
    <property type="entry name" value="P-loop containing nucleotide triphosphate hydrolases"/>
    <property type="match status" value="1"/>
</dbReference>
<dbReference type="GO" id="GO:0016740">
    <property type="term" value="F:transferase activity"/>
    <property type="evidence" value="ECO:0007669"/>
    <property type="project" value="UniProtKB-KW"/>
</dbReference>
<reference evidence="1 2" key="1">
    <citation type="submission" date="2020-08" db="EMBL/GenBank/DDBJ databases">
        <title>Functional genomics of gut bacteria from endangered species of beetles.</title>
        <authorList>
            <person name="Carlos-Shanley C."/>
        </authorList>
    </citation>
    <scope>NUCLEOTIDE SEQUENCE [LARGE SCALE GENOMIC DNA]</scope>
    <source>
        <strain evidence="1 2">S00198</strain>
    </source>
</reference>
<dbReference type="RefSeq" id="WP_184865945.1">
    <property type="nucleotide sequence ID" value="NZ_JACHLK010000031.1"/>
</dbReference>
<keyword evidence="1" id="KW-0808">Transferase</keyword>
<dbReference type="EMBL" id="JACHLK010000031">
    <property type="protein sequence ID" value="MBB6564183.1"/>
    <property type="molecule type" value="Genomic_DNA"/>
</dbReference>
<gene>
    <name evidence="1" type="ORF">HNP48_006910</name>
</gene>
<comment type="caution">
    <text evidence="1">The sequence shown here is derived from an EMBL/GenBank/DDBJ whole genome shotgun (WGS) entry which is preliminary data.</text>
</comment>
<accession>A0A7X0PLL5</accession>
<dbReference type="SUPFAM" id="SSF52540">
    <property type="entry name" value="P-loop containing nucleoside triphosphate hydrolases"/>
    <property type="match status" value="1"/>
</dbReference>
<name>A0A7X0PLL5_9BURK</name>
<proteinExistence type="predicted"/>